<dbReference type="Pfam" id="PF01557">
    <property type="entry name" value="FAA_hydrolase"/>
    <property type="match status" value="1"/>
</dbReference>
<feature type="domain" description="Fumarylacetoacetase-like C-terminal" evidence="2">
    <location>
        <begin position="50"/>
        <end position="243"/>
    </location>
</feature>
<name>A0ABU8RXF7_9SPHN</name>
<organism evidence="3 4">
    <name type="scientific">Novosphingobium anseongense</name>
    <dbReference type="NCBI Taxonomy" id="3133436"/>
    <lineage>
        <taxon>Bacteria</taxon>
        <taxon>Pseudomonadati</taxon>
        <taxon>Pseudomonadota</taxon>
        <taxon>Alphaproteobacteria</taxon>
        <taxon>Sphingomonadales</taxon>
        <taxon>Sphingomonadaceae</taxon>
        <taxon>Novosphingobium</taxon>
    </lineage>
</organism>
<reference evidence="3 4" key="1">
    <citation type="submission" date="2024-03" db="EMBL/GenBank/DDBJ databases">
        <authorList>
            <person name="Jo J.-H."/>
        </authorList>
    </citation>
    <scope>NUCLEOTIDE SEQUENCE [LARGE SCALE GENOMIC DNA]</scope>
    <source>
        <strain evidence="3 4">PS1R-30</strain>
    </source>
</reference>
<accession>A0ABU8RXF7</accession>
<dbReference type="InterPro" id="IPR036663">
    <property type="entry name" value="Fumarylacetoacetase_C_sf"/>
</dbReference>
<keyword evidence="1" id="KW-0479">Metal-binding</keyword>
<dbReference type="PANTHER" id="PTHR11820">
    <property type="entry name" value="ACYLPYRUVASE"/>
    <property type="match status" value="1"/>
</dbReference>
<protein>
    <submittedName>
        <fullName evidence="3">Fumarylacetoacetate hydrolase family protein</fullName>
    </submittedName>
</protein>
<dbReference type="RefSeq" id="WP_339587647.1">
    <property type="nucleotide sequence ID" value="NZ_JBBHJZ010000002.1"/>
</dbReference>
<dbReference type="Gene3D" id="3.90.850.10">
    <property type="entry name" value="Fumarylacetoacetase-like, C-terminal domain"/>
    <property type="match status" value="1"/>
</dbReference>
<keyword evidence="3" id="KW-0378">Hydrolase</keyword>
<gene>
    <name evidence="3" type="ORF">WG901_13795</name>
</gene>
<dbReference type="EMBL" id="JBBHJZ010000002">
    <property type="protein sequence ID" value="MEJ5977716.1"/>
    <property type="molecule type" value="Genomic_DNA"/>
</dbReference>
<evidence type="ECO:0000313" key="3">
    <source>
        <dbReference type="EMBL" id="MEJ5977716.1"/>
    </source>
</evidence>
<dbReference type="GO" id="GO:0016787">
    <property type="term" value="F:hydrolase activity"/>
    <property type="evidence" value="ECO:0007669"/>
    <property type="project" value="UniProtKB-KW"/>
</dbReference>
<dbReference type="InterPro" id="IPR011234">
    <property type="entry name" value="Fumarylacetoacetase-like_C"/>
</dbReference>
<keyword evidence="4" id="KW-1185">Reference proteome</keyword>
<evidence type="ECO:0000313" key="4">
    <source>
        <dbReference type="Proteomes" id="UP001361239"/>
    </source>
</evidence>
<proteinExistence type="predicted"/>
<dbReference type="Proteomes" id="UP001361239">
    <property type="component" value="Unassembled WGS sequence"/>
</dbReference>
<evidence type="ECO:0000259" key="2">
    <source>
        <dbReference type="Pfam" id="PF01557"/>
    </source>
</evidence>
<comment type="caution">
    <text evidence="3">The sequence shown here is derived from an EMBL/GenBank/DDBJ whole genome shotgun (WGS) entry which is preliminary data.</text>
</comment>
<dbReference type="PANTHER" id="PTHR11820:SF90">
    <property type="entry name" value="FLUTATHIONE S-TRANSFERASE"/>
    <property type="match status" value="1"/>
</dbReference>
<evidence type="ECO:0000256" key="1">
    <source>
        <dbReference type="ARBA" id="ARBA00022723"/>
    </source>
</evidence>
<dbReference type="SUPFAM" id="SSF56529">
    <property type="entry name" value="FAH"/>
    <property type="match status" value="1"/>
</dbReference>
<sequence length="254" mass="26982">MAIRTGHDKPLLPAGPACGTSCGMTMLFDLTANPSVPVIGEAARFPVRRIFCVGRNYAAHAKEMGFSPDKDAPFFFTKSPWALCQSGATIPYPLGTANCHYEMELVLAIGAPAFRVAEDDALAAVYGYACGLDMTRRDLQNAARDQGRPWDFGKDFENAAVIAPITRAADFGAAAGQAIRLTQNGEVRQDASLTELIFSVPELIAYLSTFYHLEPGDLIYTGTPAGVGPIALGDRLLGTIDGLTPVELAIGPAD</sequence>